<dbReference type="Gene3D" id="1.10.10.60">
    <property type="entry name" value="Homeodomain-like"/>
    <property type="match status" value="1"/>
</dbReference>
<evidence type="ECO:0000313" key="4">
    <source>
        <dbReference type="EMBL" id="SFO32175.1"/>
    </source>
</evidence>
<organism evidence="4 5">
    <name type="scientific">Pseudonocardia ammonioxydans</name>
    <dbReference type="NCBI Taxonomy" id="260086"/>
    <lineage>
        <taxon>Bacteria</taxon>
        <taxon>Bacillati</taxon>
        <taxon>Actinomycetota</taxon>
        <taxon>Actinomycetes</taxon>
        <taxon>Pseudonocardiales</taxon>
        <taxon>Pseudonocardiaceae</taxon>
        <taxon>Pseudonocardia</taxon>
    </lineage>
</organism>
<dbReference type="InterPro" id="IPR050109">
    <property type="entry name" value="HTH-type_TetR-like_transc_reg"/>
</dbReference>
<protein>
    <submittedName>
        <fullName evidence="4">Transcriptional regulator, TetR family</fullName>
    </submittedName>
</protein>
<dbReference type="InterPro" id="IPR001647">
    <property type="entry name" value="HTH_TetR"/>
</dbReference>
<dbReference type="PROSITE" id="PS50977">
    <property type="entry name" value="HTH_TETR_2"/>
    <property type="match status" value="1"/>
</dbReference>
<dbReference type="RefSeq" id="WP_177238753.1">
    <property type="nucleotide sequence ID" value="NZ_FOUY01000044.1"/>
</dbReference>
<name>A0A1I5G7W4_PSUAM</name>
<dbReference type="EMBL" id="FOUY01000044">
    <property type="protein sequence ID" value="SFO32175.1"/>
    <property type="molecule type" value="Genomic_DNA"/>
</dbReference>
<sequence length="207" mass="22642">MSTPRWHGTTAQERAGERRRRLLDAGRELMADGGAAAVTVRAVTRSSGVSPRLFYESFPDRDTLLLALWDEQYAQLAARVEGAIADAGPELAHRLRAAVLVTAHWFSEQPWRAVVMLRETLAEELLRRHARRRLPEMVLSTAARSVDAELLAAVSPPALEVAVVGLSGAIVNLFLEWTGGGLDVTAEQLADEIVELMVAALLRLSSR</sequence>
<keyword evidence="5" id="KW-1185">Reference proteome</keyword>
<evidence type="ECO:0000256" key="1">
    <source>
        <dbReference type="ARBA" id="ARBA00023125"/>
    </source>
</evidence>
<dbReference type="SUPFAM" id="SSF46689">
    <property type="entry name" value="Homeodomain-like"/>
    <property type="match status" value="1"/>
</dbReference>
<dbReference type="PANTHER" id="PTHR30055">
    <property type="entry name" value="HTH-TYPE TRANSCRIPTIONAL REGULATOR RUTR"/>
    <property type="match status" value="1"/>
</dbReference>
<dbReference type="Gene3D" id="1.10.357.10">
    <property type="entry name" value="Tetracycline Repressor, domain 2"/>
    <property type="match status" value="1"/>
</dbReference>
<feature type="domain" description="HTH tetR-type" evidence="3">
    <location>
        <begin position="16"/>
        <end position="76"/>
    </location>
</feature>
<accession>A0A1I5G7W4</accession>
<proteinExistence type="predicted"/>
<dbReference type="Proteomes" id="UP000199614">
    <property type="component" value="Unassembled WGS sequence"/>
</dbReference>
<reference evidence="4 5" key="1">
    <citation type="submission" date="2016-10" db="EMBL/GenBank/DDBJ databases">
        <authorList>
            <person name="de Groot N.N."/>
        </authorList>
    </citation>
    <scope>NUCLEOTIDE SEQUENCE [LARGE SCALE GENOMIC DNA]</scope>
    <source>
        <strain evidence="4 5">CGMCC 4.1877</strain>
    </source>
</reference>
<evidence type="ECO:0000259" key="3">
    <source>
        <dbReference type="PROSITE" id="PS50977"/>
    </source>
</evidence>
<feature type="DNA-binding region" description="H-T-H motif" evidence="2">
    <location>
        <begin position="39"/>
        <end position="58"/>
    </location>
</feature>
<evidence type="ECO:0000313" key="5">
    <source>
        <dbReference type="Proteomes" id="UP000199614"/>
    </source>
</evidence>
<gene>
    <name evidence="4" type="ORF">SAMN05216207_104416</name>
</gene>
<dbReference type="GO" id="GO:0003700">
    <property type="term" value="F:DNA-binding transcription factor activity"/>
    <property type="evidence" value="ECO:0007669"/>
    <property type="project" value="TreeGrafter"/>
</dbReference>
<dbReference type="InterPro" id="IPR009057">
    <property type="entry name" value="Homeodomain-like_sf"/>
</dbReference>
<dbReference type="Pfam" id="PF00440">
    <property type="entry name" value="TetR_N"/>
    <property type="match status" value="1"/>
</dbReference>
<dbReference type="STRING" id="260086.SAMN05216207_104416"/>
<dbReference type="PANTHER" id="PTHR30055:SF226">
    <property type="entry name" value="HTH-TYPE TRANSCRIPTIONAL REGULATOR PKSA"/>
    <property type="match status" value="1"/>
</dbReference>
<dbReference type="GO" id="GO:0000976">
    <property type="term" value="F:transcription cis-regulatory region binding"/>
    <property type="evidence" value="ECO:0007669"/>
    <property type="project" value="TreeGrafter"/>
</dbReference>
<dbReference type="AlphaFoldDB" id="A0A1I5G7W4"/>
<keyword evidence="1 2" id="KW-0238">DNA-binding</keyword>
<evidence type="ECO:0000256" key="2">
    <source>
        <dbReference type="PROSITE-ProRule" id="PRU00335"/>
    </source>
</evidence>